<organism evidence="8 9">
    <name type="scientific">Methylobacter tundripaludum</name>
    <dbReference type="NCBI Taxonomy" id="173365"/>
    <lineage>
        <taxon>Bacteria</taxon>
        <taxon>Pseudomonadati</taxon>
        <taxon>Pseudomonadota</taxon>
        <taxon>Gammaproteobacteria</taxon>
        <taxon>Methylococcales</taxon>
        <taxon>Methylococcaceae</taxon>
        <taxon>Methylobacter</taxon>
    </lineage>
</organism>
<keyword evidence="2 7" id="KW-0812">Transmembrane</keyword>
<keyword evidence="3 7" id="KW-1133">Transmembrane helix</keyword>
<keyword evidence="4 7" id="KW-0472">Membrane</keyword>
<evidence type="ECO:0000256" key="1">
    <source>
        <dbReference type="ARBA" id="ARBA00022475"/>
    </source>
</evidence>
<gene>
    <name evidence="7" type="primary">mltG</name>
    <name evidence="8" type="ORF">B0F87_103171</name>
</gene>
<dbReference type="GO" id="GO:0071555">
    <property type="term" value="P:cell wall organization"/>
    <property type="evidence" value="ECO:0007669"/>
    <property type="project" value="UniProtKB-KW"/>
</dbReference>
<comment type="subcellular location">
    <subcellularLocation>
        <location evidence="7">Cell inner membrane</location>
        <topology evidence="7">Single-pass membrane protein</topology>
    </subcellularLocation>
</comment>
<dbReference type="Gene3D" id="3.30.160.60">
    <property type="entry name" value="Classic Zinc Finger"/>
    <property type="match status" value="1"/>
</dbReference>
<evidence type="ECO:0000256" key="6">
    <source>
        <dbReference type="ARBA" id="ARBA00023316"/>
    </source>
</evidence>
<dbReference type="EMBL" id="PTIZ01000003">
    <property type="protein sequence ID" value="PPK76564.1"/>
    <property type="molecule type" value="Genomic_DNA"/>
</dbReference>
<dbReference type="GO" id="GO:0009252">
    <property type="term" value="P:peptidoglycan biosynthetic process"/>
    <property type="evidence" value="ECO:0007669"/>
    <property type="project" value="UniProtKB-UniRule"/>
</dbReference>
<dbReference type="RefSeq" id="WP_104428266.1">
    <property type="nucleotide sequence ID" value="NZ_PTIZ01000003.1"/>
</dbReference>
<proteinExistence type="inferred from homology"/>
<dbReference type="EC" id="4.2.2.29" evidence="7"/>
<comment type="caution">
    <text evidence="8">The sequence shown here is derived from an EMBL/GenBank/DDBJ whole genome shotgun (WGS) entry which is preliminary data.</text>
</comment>
<dbReference type="InterPro" id="IPR003770">
    <property type="entry name" value="MLTG-like"/>
</dbReference>
<keyword evidence="7" id="KW-0997">Cell inner membrane</keyword>
<feature type="transmembrane region" description="Helical" evidence="7">
    <location>
        <begin position="21"/>
        <end position="41"/>
    </location>
</feature>
<dbReference type="AlphaFoldDB" id="A0A2S6HGF8"/>
<protein>
    <recommendedName>
        <fullName evidence="7">Endolytic murein transglycosylase</fullName>
        <ecNumber evidence="7">4.2.2.29</ecNumber>
    </recommendedName>
    <alternativeName>
        <fullName evidence="7">Peptidoglycan lytic transglycosylase</fullName>
    </alternativeName>
    <alternativeName>
        <fullName evidence="7">Peptidoglycan polymerization terminase</fullName>
    </alternativeName>
</protein>
<evidence type="ECO:0000313" key="8">
    <source>
        <dbReference type="EMBL" id="PPK76564.1"/>
    </source>
</evidence>
<dbReference type="Proteomes" id="UP000240010">
    <property type="component" value="Unassembled WGS sequence"/>
</dbReference>
<comment type="function">
    <text evidence="7">Functions as a peptidoglycan terminase that cleaves nascent peptidoglycan strands endolytically to terminate their elongation.</text>
</comment>
<dbReference type="Gene3D" id="3.30.1490.480">
    <property type="entry name" value="Endolytic murein transglycosylase"/>
    <property type="match status" value="1"/>
</dbReference>
<dbReference type="GO" id="GO:0005886">
    <property type="term" value="C:plasma membrane"/>
    <property type="evidence" value="ECO:0007669"/>
    <property type="project" value="UniProtKB-SubCell"/>
</dbReference>
<evidence type="ECO:0000256" key="5">
    <source>
        <dbReference type="ARBA" id="ARBA00023239"/>
    </source>
</evidence>
<keyword evidence="6 7" id="KW-0961">Cell wall biogenesis/degradation</keyword>
<name>A0A2S6HGF8_9GAMM</name>
<dbReference type="NCBIfam" id="TIGR00247">
    <property type="entry name" value="endolytic transglycosylase MltG"/>
    <property type="match status" value="1"/>
</dbReference>
<keyword evidence="1 7" id="KW-1003">Cell membrane</keyword>
<dbReference type="CDD" id="cd08010">
    <property type="entry name" value="MltG_like"/>
    <property type="match status" value="1"/>
</dbReference>
<dbReference type="PANTHER" id="PTHR30518:SF2">
    <property type="entry name" value="ENDOLYTIC MUREIN TRANSGLYCOSYLASE"/>
    <property type="match status" value="1"/>
</dbReference>
<evidence type="ECO:0000256" key="7">
    <source>
        <dbReference type="HAMAP-Rule" id="MF_02065"/>
    </source>
</evidence>
<dbReference type="PANTHER" id="PTHR30518">
    <property type="entry name" value="ENDOLYTIC MUREIN TRANSGLYCOSYLASE"/>
    <property type="match status" value="1"/>
</dbReference>
<evidence type="ECO:0000256" key="4">
    <source>
        <dbReference type="ARBA" id="ARBA00023136"/>
    </source>
</evidence>
<evidence type="ECO:0000256" key="2">
    <source>
        <dbReference type="ARBA" id="ARBA00022692"/>
    </source>
</evidence>
<comment type="similarity">
    <text evidence="7">Belongs to the transglycosylase MltG family.</text>
</comment>
<sequence>MKKVEQCRAWLSGRLTRTNKIIGLALLVLSFAGGAGGWLWMDYQSALHQPALVDKTVYVEIEKGDSLDRIIDKLVAQQLAVKPFWFKVIAFQENALKKLKTGEYELTSGLTVPQILALFVQGKTKQHAITFPEGWSFKEILHEIEKNPDIEHTLNGAGFGSVMAKFKSDMPSPEGLLFPDTYFFEKHTSDTSLLKRAYDKMQQVLQQEWLNKAEGLPFKTPYEALILASIVEKETGAAAERPLIAGVFIRRLEQNMLLQTDPTVIYGMGESYQGDIKSKDLTTATPYNTYVINGLPPTPIAMPGRDALYAALHPDKGDSLYFVARGDGTHVFSASLKDHNVAVDKFQRNKK</sequence>
<dbReference type="HAMAP" id="MF_02065">
    <property type="entry name" value="MltG"/>
    <property type="match status" value="1"/>
</dbReference>
<evidence type="ECO:0000256" key="3">
    <source>
        <dbReference type="ARBA" id="ARBA00022989"/>
    </source>
</evidence>
<reference evidence="8 9" key="1">
    <citation type="submission" date="2018-02" db="EMBL/GenBank/DDBJ databases">
        <title>Subsurface microbial communities from deep shales in Ohio and West Virginia, USA.</title>
        <authorList>
            <person name="Wrighton K."/>
        </authorList>
    </citation>
    <scope>NUCLEOTIDE SEQUENCE [LARGE SCALE GENOMIC DNA]</scope>
    <source>
        <strain evidence="8 9">OWC-DMM</strain>
    </source>
</reference>
<evidence type="ECO:0000313" key="9">
    <source>
        <dbReference type="Proteomes" id="UP000240010"/>
    </source>
</evidence>
<dbReference type="GO" id="GO:0008932">
    <property type="term" value="F:lytic endotransglycosylase activity"/>
    <property type="evidence" value="ECO:0007669"/>
    <property type="project" value="UniProtKB-UniRule"/>
</dbReference>
<accession>A0A2S6HGF8</accession>
<keyword evidence="5 7" id="KW-0456">Lyase</keyword>
<dbReference type="Pfam" id="PF02618">
    <property type="entry name" value="YceG"/>
    <property type="match status" value="1"/>
</dbReference>
<feature type="site" description="Important for catalytic activity" evidence="7">
    <location>
        <position position="234"/>
    </location>
</feature>
<comment type="catalytic activity">
    <reaction evidence="7">
        <text>a peptidoglycan chain = a peptidoglycan chain with N-acetyl-1,6-anhydromuramyl-[peptide] at the reducing end + a peptidoglycan chain with N-acetylglucosamine at the non-reducing end.</text>
        <dbReference type="EC" id="4.2.2.29"/>
    </reaction>
</comment>